<feature type="compositionally biased region" description="Pro residues" evidence="1">
    <location>
        <begin position="515"/>
        <end position="547"/>
    </location>
</feature>
<feature type="compositionally biased region" description="Pro residues" evidence="1">
    <location>
        <begin position="615"/>
        <end position="624"/>
    </location>
</feature>
<organism evidence="2 3">
    <name type="scientific">Lentinus brumalis</name>
    <dbReference type="NCBI Taxonomy" id="2498619"/>
    <lineage>
        <taxon>Eukaryota</taxon>
        <taxon>Fungi</taxon>
        <taxon>Dikarya</taxon>
        <taxon>Basidiomycota</taxon>
        <taxon>Agaricomycotina</taxon>
        <taxon>Agaricomycetes</taxon>
        <taxon>Polyporales</taxon>
        <taxon>Polyporaceae</taxon>
        <taxon>Lentinus</taxon>
    </lineage>
</organism>
<feature type="compositionally biased region" description="Polar residues" evidence="1">
    <location>
        <begin position="298"/>
        <end position="314"/>
    </location>
</feature>
<evidence type="ECO:0000313" key="2">
    <source>
        <dbReference type="EMBL" id="RDX40749.1"/>
    </source>
</evidence>
<dbReference type="OrthoDB" id="2757284at2759"/>
<name>A0A371CKF0_9APHY</name>
<feature type="region of interest" description="Disordered" evidence="1">
    <location>
        <begin position="510"/>
        <end position="708"/>
    </location>
</feature>
<keyword evidence="3" id="KW-1185">Reference proteome</keyword>
<feature type="region of interest" description="Disordered" evidence="1">
    <location>
        <begin position="296"/>
        <end position="401"/>
    </location>
</feature>
<feature type="compositionally biased region" description="Basic residues" evidence="1">
    <location>
        <begin position="339"/>
        <end position="357"/>
    </location>
</feature>
<sequence>MASSNTPDVPVVVSDQDIEPRDKRSWTTDEQWAWLSPRRPAFRASQRAGERASFLAGLYVDWLTKEEDEALGIAIAKRREQLESWFKNKERARGTSKTLAMLLASAGITKKSKRLPQAREVFSKQNYKEVVQPIVSEKLTQIEHDTGRRANRKETMTIVQSTIAEEYEAASQEVKDAIAVHIAQEKQKAVAAREALALERDKPRTPQDYQAALDIAPKLVEAVFDPLSRNMGWTYSLFGAGPVPEDNGSMSSMAAHFGRNEHGHTLAQATPNFQEQFILPFGRFAQAVFPRDVRDQRSIQAQASQVGQGTSSATMALPAESSPPPHTGAPSDPAATPPPKRKRAPKSKKKRASRKKTQTAVDAPAAEPAAASGSSSTSAAGPAPAPSTSASPAPGGYTQADLLTDPTLYSFTDSTPPPAGFGHASSAAMGPEFTMDSAFAAAEDEFGLDLTLFQPDIPDLNNPTIPLIFPSAYALAAFPYPAHAALTPASEPPPQPAPLAVTPSAADCMRVPAPESAPEPPPTPTPVPQPESAPRSEPAPIPQPAPMPMRASAPPRESVPAITPLEDSEPAPVPAPAPWAAPESTFAPASGPVPAPARASTPIEKSQNATLGHSAPPPSSPLPPRLSRLRNNTAPGHPAVQAITAAATEAAPTAPVQTQDVPAARTTRTGRSVRSTRPADADWNGGPKHGASTAKKGKGGPPNKKQKK</sequence>
<evidence type="ECO:0000256" key="1">
    <source>
        <dbReference type="SAM" id="MobiDB-lite"/>
    </source>
</evidence>
<proteinExistence type="predicted"/>
<dbReference type="AlphaFoldDB" id="A0A371CKF0"/>
<dbReference type="EMBL" id="KZ857539">
    <property type="protein sequence ID" value="RDX40749.1"/>
    <property type="molecule type" value="Genomic_DNA"/>
</dbReference>
<gene>
    <name evidence="2" type="ORF">OH76DRAFT_1490034</name>
</gene>
<accession>A0A371CKF0</accession>
<feature type="compositionally biased region" description="Low complexity" evidence="1">
    <location>
        <begin position="638"/>
        <end position="676"/>
    </location>
</feature>
<reference evidence="2 3" key="1">
    <citation type="journal article" date="2018" name="Biotechnol. Biofuels">
        <title>Integrative visual omics of the white-rot fungus Polyporus brumalis exposes the biotechnological potential of its oxidative enzymes for delignifying raw plant biomass.</title>
        <authorList>
            <person name="Miyauchi S."/>
            <person name="Rancon A."/>
            <person name="Drula E."/>
            <person name="Hage H."/>
            <person name="Chaduli D."/>
            <person name="Favel A."/>
            <person name="Grisel S."/>
            <person name="Henrissat B."/>
            <person name="Herpoel-Gimbert I."/>
            <person name="Ruiz-Duenas F.J."/>
            <person name="Chevret D."/>
            <person name="Hainaut M."/>
            <person name="Lin J."/>
            <person name="Wang M."/>
            <person name="Pangilinan J."/>
            <person name="Lipzen A."/>
            <person name="Lesage-Meessen L."/>
            <person name="Navarro D."/>
            <person name="Riley R."/>
            <person name="Grigoriev I.V."/>
            <person name="Zhou S."/>
            <person name="Raouche S."/>
            <person name="Rosso M.N."/>
        </authorList>
    </citation>
    <scope>NUCLEOTIDE SEQUENCE [LARGE SCALE GENOMIC DNA]</scope>
    <source>
        <strain evidence="2 3">BRFM 1820</strain>
    </source>
</reference>
<protein>
    <submittedName>
        <fullName evidence="2">Uncharacterized protein</fullName>
    </submittedName>
</protein>
<feature type="region of interest" description="Disordered" evidence="1">
    <location>
        <begin position="1"/>
        <end position="24"/>
    </location>
</feature>
<dbReference type="Proteomes" id="UP000256964">
    <property type="component" value="Unassembled WGS sequence"/>
</dbReference>
<dbReference type="STRING" id="139420.A0A371CKF0"/>
<feature type="compositionally biased region" description="Low complexity" evidence="1">
    <location>
        <begin position="363"/>
        <end position="396"/>
    </location>
</feature>
<evidence type="ECO:0000313" key="3">
    <source>
        <dbReference type="Proteomes" id="UP000256964"/>
    </source>
</evidence>